<evidence type="ECO:0000313" key="2">
    <source>
        <dbReference type="EMBL" id="KAJ9582700.1"/>
    </source>
</evidence>
<protein>
    <submittedName>
        <fullName evidence="2">Uncharacterized protein</fullName>
    </submittedName>
</protein>
<gene>
    <name evidence="2" type="ORF">L9F63_022957</name>
</gene>
<dbReference type="AlphaFoldDB" id="A0AAD8E9W8"/>
<keyword evidence="3" id="KW-1185">Reference proteome</keyword>
<feature type="signal peptide" evidence="1">
    <location>
        <begin position="1"/>
        <end position="18"/>
    </location>
</feature>
<proteinExistence type="predicted"/>
<feature type="non-terminal residue" evidence="2">
    <location>
        <position position="1"/>
    </location>
</feature>
<comment type="caution">
    <text evidence="2">The sequence shown here is derived from an EMBL/GenBank/DDBJ whole genome shotgun (WGS) entry which is preliminary data.</text>
</comment>
<reference evidence="2" key="1">
    <citation type="journal article" date="2023" name="IScience">
        <title>Live-bearing cockroach genome reveals convergent evolutionary mechanisms linked to viviparity in insects and beyond.</title>
        <authorList>
            <person name="Fouks B."/>
            <person name="Harrison M.C."/>
            <person name="Mikhailova A.A."/>
            <person name="Marchal E."/>
            <person name="English S."/>
            <person name="Carruthers M."/>
            <person name="Jennings E.C."/>
            <person name="Chiamaka E.L."/>
            <person name="Frigard R.A."/>
            <person name="Pippel M."/>
            <person name="Attardo G.M."/>
            <person name="Benoit J.B."/>
            <person name="Bornberg-Bauer E."/>
            <person name="Tobe S.S."/>
        </authorList>
    </citation>
    <scope>NUCLEOTIDE SEQUENCE</scope>
    <source>
        <strain evidence="2">Stay&amp;Tobe</strain>
    </source>
</reference>
<name>A0AAD8E9W8_DIPPU</name>
<feature type="non-terminal residue" evidence="2">
    <location>
        <position position="61"/>
    </location>
</feature>
<reference evidence="2" key="2">
    <citation type="submission" date="2023-05" db="EMBL/GenBank/DDBJ databases">
        <authorList>
            <person name="Fouks B."/>
        </authorList>
    </citation>
    <scope>NUCLEOTIDE SEQUENCE</scope>
    <source>
        <strain evidence="2">Stay&amp;Tobe</strain>
        <tissue evidence="2">Testes</tissue>
    </source>
</reference>
<dbReference type="EMBL" id="JASPKZ010007761">
    <property type="protein sequence ID" value="KAJ9582700.1"/>
    <property type="molecule type" value="Genomic_DNA"/>
</dbReference>
<evidence type="ECO:0000313" key="3">
    <source>
        <dbReference type="Proteomes" id="UP001233999"/>
    </source>
</evidence>
<feature type="chain" id="PRO_5042153413" evidence="1">
    <location>
        <begin position="19"/>
        <end position="61"/>
    </location>
</feature>
<keyword evidence="1" id="KW-0732">Signal</keyword>
<organism evidence="2 3">
    <name type="scientific">Diploptera punctata</name>
    <name type="common">Pacific beetle cockroach</name>
    <dbReference type="NCBI Taxonomy" id="6984"/>
    <lineage>
        <taxon>Eukaryota</taxon>
        <taxon>Metazoa</taxon>
        <taxon>Ecdysozoa</taxon>
        <taxon>Arthropoda</taxon>
        <taxon>Hexapoda</taxon>
        <taxon>Insecta</taxon>
        <taxon>Pterygota</taxon>
        <taxon>Neoptera</taxon>
        <taxon>Polyneoptera</taxon>
        <taxon>Dictyoptera</taxon>
        <taxon>Blattodea</taxon>
        <taxon>Blaberoidea</taxon>
        <taxon>Blaberidae</taxon>
        <taxon>Diplopterinae</taxon>
        <taxon>Diploptera</taxon>
    </lineage>
</organism>
<evidence type="ECO:0000256" key="1">
    <source>
        <dbReference type="SAM" id="SignalP"/>
    </source>
</evidence>
<dbReference type="Proteomes" id="UP001233999">
    <property type="component" value="Unassembled WGS sequence"/>
</dbReference>
<accession>A0AAD8E9W8</accession>
<sequence length="61" mass="6853">STFFVTFIVLSFIHYSFSLSVEFFTTLYNPNIEINSYSVKVASRKPLKTSIGIVDHAGSCQ</sequence>